<evidence type="ECO:0000313" key="3">
    <source>
        <dbReference type="Proteomes" id="UP001516400"/>
    </source>
</evidence>
<reference evidence="2 3" key="1">
    <citation type="journal article" date="2021" name="BMC Biol.">
        <title>Horizontally acquired antibacterial genes associated with adaptive radiation of ladybird beetles.</title>
        <authorList>
            <person name="Li H.S."/>
            <person name="Tang X.F."/>
            <person name="Huang Y.H."/>
            <person name="Xu Z.Y."/>
            <person name="Chen M.L."/>
            <person name="Du X.Y."/>
            <person name="Qiu B.Y."/>
            <person name="Chen P.T."/>
            <person name="Zhang W."/>
            <person name="Slipinski A."/>
            <person name="Escalona H.E."/>
            <person name="Waterhouse R.M."/>
            <person name="Zwick A."/>
            <person name="Pang H."/>
        </authorList>
    </citation>
    <scope>NUCLEOTIDE SEQUENCE [LARGE SCALE GENOMIC DNA]</scope>
    <source>
        <strain evidence="2">SYSU2018</strain>
    </source>
</reference>
<accession>A0ABD2NH95</accession>
<gene>
    <name evidence="2" type="ORF">HHI36_013315</name>
</gene>
<keyword evidence="3" id="KW-1185">Reference proteome</keyword>
<evidence type="ECO:0000256" key="1">
    <source>
        <dbReference type="SAM" id="MobiDB-lite"/>
    </source>
</evidence>
<dbReference type="AlphaFoldDB" id="A0ABD2NH95"/>
<evidence type="ECO:0000313" key="2">
    <source>
        <dbReference type="EMBL" id="KAL3277974.1"/>
    </source>
</evidence>
<proteinExistence type="predicted"/>
<comment type="caution">
    <text evidence="2">The sequence shown here is derived from an EMBL/GenBank/DDBJ whole genome shotgun (WGS) entry which is preliminary data.</text>
</comment>
<dbReference type="EMBL" id="JABFTP020000103">
    <property type="protein sequence ID" value="KAL3277974.1"/>
    <property type="molecule type" value="Genomic_DNA"/>
</dbReference>
<sequence length="109" mass="11932">MELSIEKNSTIDCELDTNEENSISSLHAGTENKNDQVTTDPTVQVQTVSVIIHSSPEALAETCLSKITTSNRNQASSIIDTNENDSFPDLPLSRYIFLAVNSTSTLWCP</sequence>
<protein>
    <submittedName>
        <fullName evidence="2">Uncharacterized protein</fullName>
    </submittedName>
</protein>
<feature type="region of interest" description="Disordered" evidence="1">
    <location>
        <begin position="16"/>
        <end position="38"/>
    </location>
</feature>
<name>A0ABD2NH95_9CUCU</name>
<dbReference type="Proteomes" id="UP001516400">
    <property type="component" value="Unassembled WGS sequence"/>
</dbReference>
<organism evidence="2 3">
    <name type="scientific">Cryptolaemus montrouzieri</name>
    <dbReference type="NCBI Taxonomy" id="559131"/>
    <lineage>
        <taxon>Eukaryota</taxon>
        <taxon>Metazoa</taxon>
        <taxon>Ecdysozoa</taxon>
        <taxon>Arthropoda</taxon>
        <taxon>Hexapoda</taxon>
        <taxon>Insecta</taxon>
        <taxon>Pterygota</taxon>
        <taxon>Neoptera</taxon>
        <taxon>Endopterygota</taxon>
        <taxon>Coleoptera</taxon>
        <taxon>Polyphaga</taxon>
        <taxon>Cucujiformia</taxon>
        <taxon>Coccinelloidea</taxon>
        <taxon>Coccinellidae</taxon>
        <taxon>Scymninae</taxon>
        <taxon>Scymnini</taxon>
        <taxon>Cryptolaemus</taxon>
    </lineage>
</organism>